<dbReference type="Proteomes" id="UP000078046">
    <property type="component" value="Unassembled WGS sequence"/>
</dbReference>
<name>A0A177AZ21_9BILA</name>
<sequence>MVNERDNLSFIMQCKIMIMYDFVSKNCIVLLLIIGYYNALFGFFLNSLLTSQAYKKICSNEIFSKLVDNYYGYNMSLLIMVCGSIQFLFCFYLLFIHNLKYYQDNILGSVLCVFIVNIGMPVNYGIVCLYYLYSNAEGCSIVIYKTLNVDSFVITTYCIGIWIVMVRSPTMTSNTKLHLAFADGDNEQIHTDEMEIYRLS</sequence>
<gene>
    <name evidence="2" type="ORF">A3Q56_05810</name>
</gene>
<feature type="transmembrane region" description="Helical" evidence="1">
    <location>
        <begin position="70"/>
        <end position="94"/>
    </location>
</feature>
<reference evidence="2 3" key="1">
    <citation type="submission" date="2016-04" db="EMBL/GenBank/DDBJ databases">
        <title>The genome of Intoshia linei affirms orthonectids as highly simplified spiralians.</title>
        <authorList>
            <person name="Mikhailov K.V."/>
            <person name="Slusarev G.S."/>
            <person name="Nikitin M.A."/>
            <person name="Logacheva M.D."/>
            <person name="Penin A."/>
            <person name="Aleoshin V."/>
            <person name="Panchin Y.V."/>
        </authorList>
    </citation>
    <scope>NUCLEOTIDE SEQUENCE [LARGE SCALE GENOMIC DNA]</scope>
    <source>
        <strain evidence="2">Intl2013</strain>
        <tissue evidence="2">Whole animal</tissue>
    </source>
</reference>
<evidence type="ECO:0000256" key="1">
    <source>
        <dbReference type="SAM" id="Phobius"/>
    </source>
</evidence>
<keyword evidence="3" id="KW-1185">Reference proteome</keyword>
<feature type="transmembrane region" description="Helical" evidence="1">
    <location>
        <begin position="106"/>
        <end position="132"/>
    </location>
</feature>
<accession>A0A177AZ21</accession>
<feature type="transmembrane region" description="Helical" evidence="1">
    <location>
        <begin position="152"/>
        <end position="170"/>
    </location>
</feature>
<dbReference type="EMBL" id="LWCA01000937">
    <property type="protein sequence ID" value="OAF66424.1"/>
    <property type="molecule type" value="Genomic_DNA"/>
</dbReference>
<keyword evidence="1" id="KW-1133">Transmembrane helix</keyword>
<comment type="caution">
    <text evidence="2">The sequence shown here is derived from an EMBL/GenBank/DDBJ whole genome shotgun (WGS) entry which is preliminary data.</text>
</comment>
<evidence type="ECO:0000313" key="3">
    <source>
        <dbReference type="Proteomes" id="UP000078046"/>
    </source>
</evidence>
<keyword evidence="1" id="KW-0812">Transmembrane</keyword>
<keyword evidence="1" id="KW-0472">Membrane</keyword>
<feature type="transmembrane region" description="Helical" evidence="1">
    <location>
        <begin position="27"/>
        <end position="50"/>
    </location>
</feature>
<evidence type="ECO:0000313" key="2">
    <source>
        <dbReference type="EMBL" id="OAF66424.1"/>
    </source>
</evidence>
<organism evidence="2 3">
    <name type="scientific">Intoshia linei</name>
    <dbReference type="NCBI Taxonomy" id="1819745"/>
    <lineage>
        <taxon>Eukaryota</taxon>
        <taxon>Metazoa</taxon>
        <taxon>Spiralia</taxon>
        <taxon>Lophotrochozoa</taxon>
        <taxon>Mesozoa</taxon>
        <taxon>Orthonectida</taxon>
        <taxon>Rhopaluridae</taxon>
        <taxon>Intoshia</taxon>
    </lineage>
</organism>
<proteinExistence type="predicted"/>
<protein>
    <submittedName>
        <fullName evidence="2">Uncharacterized protein</fullName>
    </submittedName>
</protein>
<dbReference type="AlphaFoldDB" id="A0A177AZ21"/>